<keyword evidence="3" id="KW-1185">Reference proteome</keyword>
<dbReference type="AlphaFoldDB" id="A0AAV4ZRE1"/>
<feature type="chain" id="PRO_5043786384" description="Carboxypeptidase regulatory-like domain-containing protein" evidence="1">
    <location>
        <begin position="21"/>
        <end position="204"/>
    </location>
</feature>
<keyword evidence="1" id="KW-0732">Signal</keyword>
<evidence type="ECO:0000313" key="3">
    <source>
        <dbReference type="Proteomes" id="UP001055247"/>
    </source>
</evidence>
<dbReference type="Proteomes" id="UP001055247">
    <property type="component" value="Unassembled WGS sequence"/>
</dbReference>
<dbReference type="EMBL" id="BPQO01000020">
    <property type="protein sequence ID" value="GJD90646.1"/>
    <property type="molecule type" value="Genomic_DNA"/>
</dbReference>
<organism evidence="2 3">
    <name type="scientific">Methylobacterium hispanicum</name>
    <dbReference type="NCBI Taxonomy" id="270350"/>
    <lineage>
        <taxon>Bacteria</taxon>
        <taxon>Pseudomonadati</taxon>
        <taxon>Pseudomonadota</taxon>
        <taxon>Alphaproteobacteria</taxon>
        <taxon>Hyphomicrobiales</taxon>
        <taxon>Methylobacteriaceae</taxon>
        <taxon>Methylobacterium</taxon>
    </lineage>
</organism>
<dbReference type="RefSeq" id="WP_238230786.1">
    <property type="nucleotide sequence ID" value="NZ_BPQO01000020.1"/>
</dbReference>
<feature type="signal peptide" evidence="1">
    <location>
        <begin position="1"/>
        <end position="20"/>
    </location>
</feature>
<comment type="caution">
    <text evidence="2">The sequence shown here is derived from an EMBL/GenBank/DDBJ whole genome shotgun (WGS) entry which is preliminary data.</text>
</comment>
<gene>
    <name evidence="2" type="ORF">BHAOGJBA_4188</name>
</gene>
<reference evidence="2" key="1">
    <citation type="journal article" date="2016" name="Front. Microbiol.">
        <title>Genome Sequence of the Piezophilic, Mesophilic Sulfate-Reducing Bacterium Desulfovibrio indicus J2T.</title>
        <authorList>
            <person name="Cao J."/>
            <person name="Maignien L."/>
            <person name="Shao Z."/>
            <person name="Alain K."/>
            <person name="Jebbar M."/>
        </authorList>
    </citation>
    <scope>NUCLEOTIDE SEQUENCE</scope>
    <source>
        <strain evidence="2">DSM 16372</strain>
    </source>
</reference>
<proteinExistence type="predicted"/>
<sequence>MIGARLLLVALAGAQLSACASERSARGPSPAASFASLDDAEIARKRDKPAPERAALVKVDVEFDGAEASRITMPGHTRVVGVAKMVLNIGTLHAQGEVRLVPHTDYAQARYRTLFKGLRCFSDPDAFLITDARYASYLRTATIGQDGRFAFDHVYPGRYWVEATFENQNELDRDYKPRLCTSIGYVEVPDGGEAVVDFSAGPGL</sequence>
<protein>
    <recommendedName>
        <fullName evidence="4">Carboxypeptidase regulatory-like domain-containing protein</fullName>
    </recommendedName>
</protein>
<name>A0AAV4ZRE1_9HYPH</name>
<evidence type="ECO:0008006" key="4">
    <source>
        <dbReference type="Google" id="ProtNLM"/>
    </source>
</evidence>
<accession>A0AAV4ZRE1</accession>
<reference evidence="2" key="2">
    <citation type="submission" date="2021-08" db="EMBL/GenBank/DDBJ databases">
        <authorList>
            <person name="Tani A."/>
            <person name="Ola A."/>
            <person name="Ogura Y."/>
            <person name="Katsura K."/>
            <person name="Hayashi T."/>
        </authorList>
    </citation>
    <scope>NUCLEOTIDE SEQUENCE</scope>
    <source>
        <strain evidence="2">DSM 16372</strain>
    </source>
</reference>
<evidence type="ECO:0000313" key="2">
    <source>
        <dbReference type="EMBL" id="GJD90646.1"/>
    </source>
</evidence>
<dbReference type="SUPFAM" id="SSF117074">
    <property type="entry name" value="Hypothetical protein PA1324"/>
    <property type="match status" value="1"/>
</dbReference>
<evidence type="ECO:0000256" key="1">
    <source>
        <dbReference type="SAM" id="SignalP"/>
    </source>
</evidence>